<comment type="subcellular location">
    <subcellularLocation>
        <location evidence="1">Membrane</location>
    </subcellularLocation>
</comment>
<keyword evidence="3" id="KW-0808">Transferase</keyword>
<accession>A0ABR0KV10</accession>
<sequence length="400" mass="45820">IFRYLRLVVHCISYYRFKSRPVQIKPAYLPDQATVIIPTTFKCAAEFARCLGSILACGPFEVIVVTSKAKLCAVETCCRINGFNDGVRVISVGKLNKRRQLVAALRQTMSEITIFADDDVFWPEDFLESILASFDDPAVGAAGPRQRVVRNARPNVWNFLGIAYLERRNFNTGATNNLDGGISTLSGRTSAYRTSILKNDAFYDAFLNDAWFSRPLNTDDDKCLTRWTYSKGWKIHLQFDDNAVLETTVECSSKFLLQCVRWARAHWRGNLTVMANNSYWYRKHLWTLYAVYISQFQTPALLVDGFLVYLLSKASESWSYNARWLIFQTFAFWLFFTKIVKLIPHLLRHPRDVKFLPASIIFGYVHGFINIYACLTLHVHGDLAILSMTTLTDKIQSSFP</sequence>
<keyword evidence="4 8" id="KW-0812">Transmembrane</keyword>
<evidence type="ECO:0000256" key="4">
    <source>
        <dbReference type="ARBA" id="ARBA00022692"/>
    </source>
</evidence>
<evidence type="ECO:0000313" key="10">
    <source>
        <dbReference type="Proteomes" id="UP001357485"/>
    </source>
</evidence>
<protein>
    <recommendedName>
        <fullName evidence="11">Glycosyltransferase 2-like domain-containing protein</fullName>
    </recommendedName>
</protein>
<keyword evidence="6 8" id="KW-0472">Membrane</keyword>
<evidence type="ECO:0000256" key="5">
    <source>
        <dbReference type="ARBA" id="ARBA00022989"/>
    </source>
</evidence>
<evidence type="ECO:0000256" key="8">
    <source>
        <dbReference type="SAM" id="Phobius"/>
    </source>
</evidence>
<feature type="transmembrane region" description="Helical" evidence="8">
    <location>
        <begin position="324"/>
        <end position="343"/>
    </location>
</feature>
<evidence type="ECO:0000256" key="1">
    <source>
        <dbReference type="ARBA" id="ARBA00004370"/>
    </source>
</evidence>
<feature type="transmembrane region" description="Helical" evidence="8">
    <location>
        <begin position="355"/>
        <end position="379"/>
    </location>
</feature>
<evidence type="ECO:0000256" key="6">
    <source>
        <dbReference type="ARBA" id="ARBA00023136"/>
    </source>
</evidence>
<dbReference type="Gene3D" id="3.90.550.10">
    <property type="entry name" value="Spore Coat Polysaccharide Biosynthesis Protein SpsA, Chain A"/>
    <property type="match status" value="1"/>
</dbReference>
<dbReference type="Pfam" id="PF13641">
    <property type="entry name" value="Glyco_tranf_2_3"/>
    <property type="match status" value="1"/>
</dbReference>
<keyword evidence="10" id="KW-1185">Reference proteome</keyword>
<dbReference type="InterPro" id="IPR052427">
    <property type="entry name" value="Glycosyltrans_GT2/GT47"/>
</dbReference>
<name>A0ABR0KV10_9PEZI</name>
<dbReference type="SUPFAM" id="SSF53448">
    <property type="entry name" value="Nucleotide-diphospho-sugar transferases"/>
    <property type="match status" value="1"/>
</dbReference>
<proteinExistence type="predicted"/>
<dbReference type="PANTHER" id="PTHR47844">
    <property type="entry name" value="SYNTHASE CPS1, PUTATIVE (AFU_ORTHOLOGUE AFUA_7G02500)-RELATED"/>
    <property type="match status" value="1"/>
</dbReference>
<feature type="non-terminal residue" evidence="9">
    <location>
        <position position="1"/>
    </location>
</feature>
<comment type="caution">
    <text evidence="9">The sequence shown here is derived from an EMBL/GenBank/DDBJ whole genome shotgun (WGS) entry which is preliminary data.</text>
</comment>
<gene>
    <name evidence="9" type="ORF">LTR16_001856</name>
</gene>
<reference evidence="9 10" key="1">
    <citation type="submission" date="2023-08" db="EMBL/GenBank/DDBJ databases">
        <title>Black Yeasts Isolated from many extreme environments.</title>
        <authorList>
            <person name="Coleine C."/>
            <person name="Stajich J.E."/>
            <person name="Selbmann L."/>
        </authorList>
    </citation>
    <scope>NUCLEOTIDE SEQUENCE [LARGE SCALE GENOMIC DNA]</scope>
    <source>
        <strain evidence="9 10">CCFEE 536</strain>
    </source>
</reference>
<dbReference type="InterPro" id="IPR029044">
    <property type="entry name" value="Nucleotide-diphossugar_trans"/>
</dbReference>
<evidence type="ECO:0000256" key="2">
    <source>
        <dbReference type="ARBA" id="ARBA00022676"/>
    </source>
</evidence>
<keyword evidence="2" id="KW-0328">Glycosyltransferase</keyword>
<evidence type="ECO:0000256" key="7">
    <source>
        <dbReference type="ARBA" id="ARBA00023180"/>
    </source>
</evidence>
<keyword evidence="7" id="KW-0325">Glycoprotein</keyword>
<dbReference type="EMBL" id="JAVRRA010024736">
    <property type="protein sequence ID" value="KAK5129947.1"/>
    <property type="molecule type" value="Genomic_DNA"/>
</dbReference>
<organism evidence="9 10">
    <name type="scientific">Cryomyces antarcticus</name>
    <dbReference type="NCBI Taxonomy" id="329879"/>
    <lineage>
        <taxon>Eukaryota</taxon>
        <taxon>Fungi</taxon>
        <taxon>Dikarya</taxon>
        <taxon>Ascomycota</taxon>
        <taxon>Pezizomycotina</taxon>
        <taxon>Dothideomycetes</taxon>
        <taxon>Dothideomycetes incertae sedis</taxon>
        <taxon>Cryomyces</taxon>
    </lineage>
</organism>
<keyword evidence="5 8" id="KW-1133">Transmembrane helix</keyword>
<feature type="transmembrane region" description="Helical" evidence="8">
    <location>
        <begin position="289"/>
        <end position="312"/>
    </location>
</feature>
<dbReference type="Proteomes" id="UP001357485">
    <property type="component" value="Unassembled WGS sequence"/>
</dbReference>
<evidence type="ECO:0000256" key="3">
    <source>
        <dbReference type="ARBA" id="ARBA00022679"/>
    </source>
</evidence>
<dbReference type="PANTHER" id="PTHR47844:SF1">
    <property type="entry name" value="EXOSTOSIN-LIKE 2"/>
    <property type="match status" value="1"/>
</dbReference>
<evidence type="ECO:0000313" key="9">
    <source>
        <dbReference type="EMBL" id="KAK5129947.1"/>
    </source>
</evidence>
<evidence type="ECO:0008006" key="11">
    <source>
        <dbReference type="Google" id="ProtNLM"/>
    </source>
</evidence>